<accession>A0ABR8C0B0</accession>
<dbReference type="RefSeq" id="WP_190383825.1">
    <property type="nucleotide sequence ID" value="NZ_JACJQT010000053.1"/>
</dbReference>
<dbReference type="Pfam" id="PF00078">
    <property type="entry name" value="RVT_1"/>
    <property type="match status" value="1"/>
</dbReference>
<evidence type="ECO:0000313" key="3">
    <source>
        <dbReference type="EMBL" id="MBD2280170.1"/>
    </source>
</evidence>
<feature type="region of interest" description="Disordered" evidence="1">
    <location>
        <begin position="598"/>
        <end position="623"/>
    </location>
</feature>
<gene>
    <name evidence="3" type="ORF">H6F99_18360</name>
</gene>
<organism evidence="3 4">
    <name type="scientific">Aphanizomenon flos-aquae FACHB-1040</name>
    <dbReference type="NCBI Taxonomy" id="2692887"/>
    <lineage>
        <taxon>Bacteria</taxon>
        <taxon>Bacillati</taxon>
        <taxon>Cyanobacteriota</taxon>
        <taxon>Cyanophyceae</taxon>
        <taxon>Nostocales</taxon>
        <taxon>Aphanizomenonaceae</taxon>
        <taxon>Aphanizomenon</taxon>
    </lineage>
</organism>
<dbReference type="PROSITE" id="PS50878">
    <property type="entry name" value="RT_POL"/>
    <property type="match status" value="1"/>
</dbReference>
<evidence type="ECO:0000259" key="2">
    <source>
        <dbReference type="PROSITE" id="PS50878"/>
    </source>
</evidence>
<dbReference type="InterPro" id="IPR000477">
    <property type="entry name" value="RT_dom"/>
</dbReference>
<dbReference type="InterPro" id="IPR043502">
    <property type="entry name" value="DNA/RNA_pol_sf"/>
</dbReference>
<dbReference type="SUPFAM" id="SSF56672">
    <property type="entry name" value="DNA/RNA polymerases"/>
    <property type="match status" value="1"/>
</dbReference>
<dbReference type="EMBL" id="JACJQT010000053">
    <property type="protein sequence ID" value="MBD2280170.1"/>
    <property type="molecule type" value="Genomic_DNA"/>
</dbReference>
<evidence type="ECO:0000256" key="1">
    <source>
        <dbReference type="SAM" id="MobiDB-lite"/>
    </source>
</evidence>
<name>A0ABR8C0B0_APHFL</name>
<sequence length="623" mass="73548">MTGKIGQLSQPKSHRDRLQSNELSGYNKNADKGFHGFKHPTLPNLLPIYYKKIHFCGYSMSLSNYFTDRHIIRLLCNYRAEIANKRHNKQFLYNISTSVQKPEEGAKPQEAEICSLMPPRKQWIRPKYDERKKYKSSVQLNAWAIEQTIIQKRNSAKFQQEPWVMQLNQFIEDIRYAALQDKNFKIETPHIDFYRKEPKSNYEYRPIASYKLNHRIIIGQCAKYLIDIFDKSFQPHSYAFRKNKLNHHKAIEDLIDYKANYDNKFLWVAECDIKGFFDCVHHDQARLAFNQAQRHLESDGQVVDNRAVEIFELYLQSYSFTKVAIPTANEWFQSNDKQGHLKKIDQDLKQFWDNPLNEFIGIPQGGAISCIIANLMLDNADRQILNHELENQHLFYARYCDDMIVVHPDKKSCENSFNRYREALNLLKLPIHEPQEVTTYGREYWKGNFKSKLPYCWANKQENAAVPWIAFVGYQIRYDNLIRIRPSSIEKELKKQVEEANQILKVVNSKHNSNTATNTHVRKSKHQIRYRLHKRLIYMSVGRVSINSSNKENSGFCWSNGFQVLKSRPYIVKSQLRQLDRGRKKQLRRVAKNIDNLDIPSDSTQKKKDTNYYGKPFSYDGQF</sequence>
<feature type="domain" description="Reverse transcriptase" evidence="2">
    <location>
        <begin position="175"/>
        <end position="476"/>
    </location>
</feature>
<dbReference type="PANTHER" id="PTHR34047">
    <property type="entry name" value="NUCLEAR INTRON MATURASE 1, MITOCHONDRIAL-RELATED"/>
    <property type="match status" value="1"/>
</dbReference>
<comment type="caution">
    <text evidence="3">The sequence shown here is derived from an EMBL/GenBank/DDBJ whole genome shotgun (WGS) entry which is preliminary data.</text>
</comment>
<dbReference type="InterPro" id="IPR051083">
    <property type="entry name" value="GrpII_Intron_Splice-Mob/Def"/>
</dbReference>
<dbReference type="Proteomes" id="UP000606721">
    <property type="component" value="Unassembled WGS sequence"/>
</dbReference>
<evidence type="ECO:0000313" key="4">
    <source>
        <dbReference type="Proteomes" id="UP000606721"/>
    </source>
</evidence>
<reference evidence="3 4" key="1">
    <citation type="journal article" date="2020" name="ISME J.">
        <title>Comparative genomics reveals insights into cyanobacterial evolution and habitat adaptation.</title>
        <authorList>
            <person name="Chen M.Y."/>
            <person name="Teng W.K."/>
            <person name="Zhao L."/>
            <person name="Hu C.X."/>
            <person name="Zhou Y.K."/>
            <person name="Han B.P."/>
            <person name="Song L.R."/>
            <person name="Shu W.S."/>
        </authorList>
    </citation>
    <scope>NUCLEOTIDE SEQUENCE [LARGE SCALE GENOMIC DNA]</scope>
    <source>
        <strain evidence="3 4">FACHB-1040</strain>
    </source>
</reference>
<proteinExistence type="predicted"/>
<keyword evidence="4" id="KW-1185">Reference proteome</keyword>
<dbReference type="PANTHER" id="PTHR34047:SF8">
    <property type="entry name" value="PROTEIN YKFC"/>
    <property type="match status" value="1"/>
</dbReference>
<protein>
    <recommendedName>
        <fullName evidence="2">Reverse transcriptase domain-containing protein</fullName>
    </recommendedName>
</protein>